<dbReference type="Proteomes" id="UP000287651">
    <property type="component" value="Unassembled WGS sequence"/>
</dbReference>
<dbReference type="AlphaFoldDB" id="A0A426X148"/>
<organism evidence="1 2">
    <name type="scientific">Ensete ventricosum</name>
    <name type="common">Abyssinian banana</name>
    <name type="synonym">Musa ensete</name>
    <dbReference type="NCBI Taxonomy" id="4639"/>
    <lineage>
        <taxon>Eukaryota</taxon>
        <taxon>Viridiplantae</taxon>
        <taxon>Streptophyta</taxon>
        <taxon>Embryophyta</taxon>
        <taxon>Tracheophyta</taxon>
        <taxon>Spermatophyta</taxon>
        <taxon>Magnoliopsida</taxon>
        <taxon>Liliopsida</taxon>
        <taxon>Zingiberales</taxon>
        <taxon>Musaceae</taxon>
        <taxon>Ensete</taxon>
    </lineage>
</organism>
<proteinExistence type="predicted"/>
<evidence type="ECO:0000313" key="1">
    <source>
        <dbReference type="EMBL" id="RRT33188.1"/>
    </source>
</evidence>
<protein>
    <submittedName>
        <fullName evidence="1">Uncharacterized protein</fullName>
    </submittedName>
</protein>
<sequence length="107" mass="12119">MPPHATIWPMDPVDKLCRCRRSPHLGIGSSSDDAVGSHWKFTRRFAEGIGKLVGNAKGDRREEDRRTCRKIVGGCWSMWECRWVNHPVGGWTARTIDYGQRPAADGR</sequence>
<reference evidence="1 2" key="1">
    <citation type="journal article" date="2014" name="Agronomy (Basel)">
        <title>A Draft Genome Sequence for Ensete ventricosum, the Drought-Tolerant Tree Against Hunger.</title>
        <authorList>
            <person name="Harrison J."/>
            <person name="Moore K.A."/>
            <person name="Paszkiewicz K."/>
            <person name="Jones T."/>
            <person name="Grant M."/>
            <person name="Ambacheew D."/>
            <person name="Muzemil S."/>
            <person name="Studholme D.J."/>
        </authorList>
    </citation>
    <scope>NUCLEOTIDE SEQUENCE [LARGE SCALE GENOMIC DNA]</scope>
</reference>
<name>A0A426X148_ENSVE</name>
<comment type="caution">
    <text evidence="1">The sequence shown here is derived from an EMBL/GenBank/DDBJ whole genome shotgun (WGS) entry which is preliminary data.</text>
</comment>
<accession>A0A426X148</accession>
<evidence type="ECO:0000313" key="2">
    <source>
        <dbReference type="Proteomes" id="UP000287651"/>
    </source>
</evidence>
<dbReference type="EMBL" id="AMZH03029702">
    <property type="protein sequence ID" value="RRT33188.1"/>
    <property type="molecule type" value="Genomic_DNA"/>
</dbReference>
<gene>
    <name evidence="1" type="ORF">B296_00042312</name>
</gene>